<gene>
    <name evidence="9" type="ORF">HNR73_007083</name>
</gene>
<feature type="transmembrane region" description="Helical" evidence="7">
    <location>
        <begin position="48"/>
        <end position="69"/>
    </location>
</feature>
<dbReference type="AlphaFoldDB" id="A0A841G091"/>
<keyword evidence="5 7" id="KW-1133">Transmembrane helix</keyword>
<feature type="transmembrane region" description="Helical" evidence="7">
    <location>
        <begin position="362"/>
        <end position="389"/>
    </location>
</feature>
<feature type="transmembrane region" description="Helical" evidence="7">
    <location>
        <begin position="81"/>
        <end position="100"/>
    </location>
</feature>
<dbReference type="PANTHER" id="PTHR42718:SF46">
    <property type="entry name" value="BLR6921 PROTEIN"/>
    <property type="match status" value="1"/>
</dbReference>
<dbReference type="NCBIfam" id="TIGR00711">
    <property type="entry name" value="efflux_EmrB"/>
    <property type="match status" value="1"/>
</dbReference>
<feature type="transmembrane region" description="Helical" evidence="7">
    <location>
        <begin position="106"/>
        <end position="127"/>
    </location>
</feature>
<evidence type="ECO:0000259" key="8">
    <source>
        <dbReference type="PROSITE" id="PS50850"/>
    </source>
</evidence>
<evidence type="ECO:0000256" key="2">
    <source>
        <dbReference type="ARBA" id="ARBA00022448"/>
    </source>
</evidence>
<evidence type="ECO:0000256" key="4">
    <source>
        <dbReference type="ARBA" id="ARBA00022692"/>
    </source>
</evidence>
<evidence type="ECO:0000256" key="7">
    <source>
        <dbReference type="SAM" id="Phobius"/>
    </source>
</evidence>
<evidence type="ECO:0000256" key="1">
    <source>
        <dbReference type="ARBA" id="ARBA00004651"/>
    </source>
</evidence>
<dbReference type="Pfam" id="PF07690">
    <property type="entry name" value="MFS_1"/>
    <property type="match status" value="1"/>
</dbReference>
<dbReference type="EMBL" id="JACHGT010000020">
    <property type="protein sequence ID" value="MBB6039192.1"/>
    <property type="molecule type" value="Genomic_DNA"/>
</dbReference>
<dbReference type="InterPro" id="IPR036259">
    <property type="entry name" value="MFS_trans_sf"/>
</dbReference>
<organism evidence="9 10">
    <name type="scientific">Phytomonospora endophytica</name>
    <dbReference type="NCBI Taxonomy" id="714109"/>
    <lineage>
        <taxon>Bacteria</taxon>
        <taxon>Bacillati</taxon>
        <taxon>Actinomycetota</taxon>
        <taxon>Actinomycetes</taxon>
        <taxon>Micromonosporales</taxon>
        <taxon>Micromonosporaceae</taxon>
        <taxon>Phytomonospora</taxon>
    </lineage>
</organism>
<evidence type="ECO:0000256" key="5">
    <source>
        <dbReference type="ARBA" id="ARBA00022989"/>
    </source>
</evidence>
<feature type="transmembrane region" description="Helical" evidence="7">
    <location>
        <begin position="401"/>
        <end position="421"/>
    </location>
</feature>
<protein>
    <submittedName>
        <fullName evidence="9">EmrB/QacA subfamily drug resistance transporter</fullName>
    </submittedName>
</protein>
<feature type="transmembrane region" description="Helical" evidence="7">
    <location>
        <begin position="306"/>
        <end position="326"/>
    </location>
</feature>
<evidence type="ECO:0000313" key="9">
    <source>
        <dbReference type="EMBL" id="MBB6039192.1"/>
    </source>
</evidence>
<feature type="transmembrane region" description="Helical" evidence="7">
    <location>
        <begin position="276"/>
        <end position="300"/>
    </location>
</feature>
<feature type="transmembrane region" description="Helical" evidence="7">
    <location>
        <begin position="205"/>
        <end position="223"/>
    </location>
</feature>
<keyword evidence="6 7" id="KW-0472">Membrane</keyword>
<dbReference type="Proteomes" id="UP000548476">
    <property type="component" value="Unassembled WGS sequence"/>
</dbReference>
<accession>A0A841G091</accession>
<evidence type="ECO:0000256" key="3">
    <source>
        <dbReference type="ARBA" id="ARBA00022475"/>
    </source>
</evidence>
<keyword evidence="10" id="KW-1185">Reference proteome</keyword>
<keyword evidence="2" id="KW-0813">Transport</keyword>
<dbReference type="GO" id="GO:0022857">
    <property type="term" value="F:transmembrane transporter activity"/>
    <property type="evidence" value="ECO:0007669"/>
    <property type="project" value="InterPro"/>
</dbReference>
<dbReference type="SUPFAM" id="SSF103473">
    <property type="entry name" value="MFS general substrate transporter"/>
    <property type="match status" value="1"/>
</dbReference>
<comment type="caution">
    <text evidence="9">The sequence shown here is derived from an EMBL/GenBank/DDBJ whole genome shotgun (WGS) entry which is preliminary data.</text>
</comment>
<keyword evidence="4 7" id="KW-0812">Transmembrane</keyword>
<keyword evidence="3" id="KW-1003">Cell membrane</keyword>
<feature type="transmembrane region" description="Helical" evidence="7">
    <location>
        <begin position="12"/>
        <end position="36"/>
    </location>
</feature>
<proteinExistence type="predicted"/>
<evidence type="ECO:0000256" key="6">
    <source>
        <dbReference type="ARBA" id="ARBA00023136"/>
    </source>
</evidence>
<dbReference type="InterPro" id="IPR004638">
    <property type="entry name" value="EmrB-like"/>
</dbReference>
<feature type="transmembrane region" description="Helical" evidence="7">
    <location>
        <begin position="235"/>
        <end position="255"/>
    </location>
</feature>
<dbReference type="InterPro" id="IPR020846">
    <property type="entry name" value="MFS_dom"/>
</dbReference>
<dbReference type="Gene3D" id="1.20.1720.10">
    <property type="entry name" value="Multidrug resistance protein D"/>
    <property type="match status" value="1"/>
</dbReference>
<dbReference type="PANTHER" id="PTHR42718">
    <property type="entry name" value="MAJOR FACILITATOR SUPERFAMILY MULTIDRUG TRANSPORTER MFSC"/>
    <property type="match status" value="1"/>
</dbReference>
<dbReference type="InterPro" id="IPR011701">
    <property type="entry name" value="MFS"/>
</dbReference>
<comment type="subcellular location">
    <subcellularLocation>
        <location evidence="1">Cell membrane</location>
        <topology evidence="1">Multi-pass membrane protein</topology>
    </subcellularLocation>
</comment>
<feature type="transmembrane region" description="Helical" evidence="7">
    <location>
        <begin position="338"/>
        <end position="356"/>
    </location>
</feature>
<feature type="transmembrane region" description="Helical" evidence="7">
    <location>
        <begin position="167"/>
        <end position="185"/>
    </location>
</feature>
<reference evidence="9 10" key="1">
    <citation type="submission" date="2020-08" db="EMBL/GenBank/DDBJ databases">
        <title>Genomic Encyclopedia of Type Strains, Phase IV (KMG-IV): sequencing the most valuable type-strain genomes for metagenomic binning, comparative biology and taxonomic classification.</title>
        <authorList>
            <person name="Goeker M."/>
        </authorList>
    </citation>
    <scope>NUCLEOTIDE SEQUENCE [LARGE SCALE GENOMIC DNA]</scope>
    <source>
        <strain evidence="9 10">YIM 65646</strain>
    </source>
</reference>
<dbReference type="PROSITE" id="PS50850">
    <property type="entry name" value="MFS"/>
    <property type="match status" value="1"/>
</dbReference>
<dbReference type="RefSeq" id="WP_184792279.1">
    <property type="nucleotide sequence ID" value="NZ_BONT01000050.1"/>
</dbReference>
<dbReference type="GO" id="GO:0005886">
    <property type="term" value="C:plasma membrane"/>
    <property type="evidence" value="ECO:0007669"/>
    <property type="project" value="UniProtKB-SubCell"/>
</dbReference>
<evidence type="ECO:0000313" key="10">
    <source>
        <dbReference type="Proteomes" id="UP000548476"/>
    </source>
</evidence>
<name>A0A841G091_9ACTN</name>
<sequence>MTRTEDRLEPAVRRTVAVILLGGIMGILDGSMVVVAADTLAGHFGSSLAVIGWASTGYLLALTIAVPVTAWAVDRVGGRRLWLFGLVLFLAGSVASGLAWDVGPLIVFRVVQGAGAGILDPLMLTLLVRTAGPGRSGRVVGLMGAVGSAGPVVGPIVGGLIVQSLDWRWMFFVNVPIVIVAFVLARRVLPVDRPAPGTARTRLDVVGVALIGPGVAASVLALSQAAEHGGFTTPYVVAPLAVGLVLVGLYVSHALRRTEPLIDPRMFAHRGFPPGVLVLAFNGVTTYGALFALPLFYQQASGDGPFAAGLLLAPLGIGAVISMPLAGRLSDRLGSRNLAVAGSALTLLSALAFTFADSGDRVLPAVASLAIGLGLGCASAPTMSVVFKILPPERVAQGSSLLYMLNQLGASLGITVAALLIQSAADPATGFRHTSWALVVAATAMLAATTRVPGRTPAPVLEGASL</sequence>
<dbReference type="Gene3D" id="1.20.1250.20">
    <property type="entry name" value="MFS general substrate transporter like domains"/>
    <property type="match status" value="1"/>
</dbReference>
<feature type="domain" description="Major facilitator superfamily (MFS) profile" evidence="8">
    <location>
        <begin position="15"/>
        <end position="459"/>
    </location>
</feature>
<feature type="transmembrane region" description="Helical" evidence="7">
    <location>
        <begin position="139"/>
        <end position="161"/>
    </location>
</feature>
<dbReference type="PRINTS" id="PR01036">
    <property type="entry name" value="TCRTETB"/>
</dbReference>